<feature type="compositionally biased region" description="Polar residues" evidence="1">
    <location>
        <begin position="701"/>
        <end position="710"/>
    </location>
</feature>
<evidence type="ECO:0000313" key="2">
    <source>
        <dbReference type="EMBL" id="KAJ7044154.1"/>
    </source>
</evidence>
<dbReference type="GO" id="GO:0042393">
    <property type="term" value="F:histone binding"/>
    <property type="evidence" value="ECO:0007669"/>
    <property type="project" value="InterPro"/>
</dbReference>
<gene>
    <name evidence="2" type="ORF">C8F04DRAFT_691078</name>
</gene>
<feature type="compositionally biased region" description="Low complexity" evidence="1">
    <location>
        <begin position="637"/>
        <end position="654"/>
    </location>
</feature>
<dbReference type="EMBL" id="JARJCM010000008">
    <property type="protein sequence ID" value="KAJ7044154.1"/>
    <property type="molecule type" value="Genomic_DNA"/>
</dbReference>
<proteinExistence type="predicted"/>
<dbReference type="GO" id="GO:0005634">
    <property type="term" value="C:nucleus"/>
    <property type="evidence" value="ECO:0007669"/>
    <property type="project" value="InterPro"/>
</dbReference>
<dbReference type="InterPro" id="IPR018465">
    <property type="entry name" value="Scm3/HJURP"/>
</dbReference>
<reference evidence="2" key="1">
    <citation type="submission" date="2023-03" db="EMBL/GenBank/DDBJ databases">
        <title>Massive genome expansion in bonnet fungi (Mycena s.s.) driven by repeated elements and novel gene families across ecological guilds.</title>
        <authorList>
            <consortium name="Lawrence Berkeley National Laboratory"/>
            <person name="Harder C.B."/>
            <person name="Miyauchi S."/>
            <person name="Viragh M."/>
            <person name="Kuo A."/>
            <person name="Thoen E."/>
            <person name="Andreopoulos B."/>
            <person name="Lu D."/>
            <person name="Skrede I."/>
            <person name="Drula E."/>
            <person name="Henrissat B."/>
            <person name="Morin E."/>
            <person name="Kohler A."/>
            <person name="Barry K."/>
            <person name="LaButti K."/>
            <person name="Morin E."/>
            <person name="Salamov A."/>
            <person name="Lipzen A."/>
            <person name="Mereny Z."/>
            <person name="Hegedus B."/>
            <person name="Baldrian P."/>
            <person name="Stursova M."/>
            <person name="Weitz H."/>
            <person name="Taylor A."/>
            <person name="Grigoriev I.V."/>
            <person name="Nagy L.G."/>
            <person name="Martin F."/>
            <person name="Kauserud H."/>
        </authorList>
    </citation>
    <scope>NUCLEOTIDE SEQUENCE</scope>
    <source>
        <strain evidence="2">CBHHK200</strain>
    </source>
</reference>
<feature type="compositionally biased region" description="Acidic residues" evidence="1">
    <location>
        <begin position="110"/>
        <end position="126"/>
    </location>
</feature>
<comment type="caution">
    <text evidence="2">The sequence shown here is derived from an EMBL/GenBank/DDBJ whole genome shotgun (WGS) entry which is preliminary data.</text>
</comment>
<feature type="compositionally biased region" description="Basic and acidic residues" evidence="1">
    <location>
        <begin position="480"/>
        <end position="496"/>
    </location>
</feature>
<accession>A0AAD6XG96</accession>
<feature type="region of interest" description="Disordered" evidence="1">
    <location>
        <begin position="216"/>
        <end position="512"/>
    </location>
</feature>
<evidence type="ECO:0000313" key="3">
    <source>
        <dbReference type="Proteomes" id="UP001218188"/>
    </source>
</evidence>
<feature type="compositionally biased region" description="Basic and acidic residues" evidence="1">
    <location>
        <begin position="320"/>
        <end position="331"/>
    </location>
</feature>
<feature type="compositionally biased region" description="Polar residues" evidence="1">
    <location>
        <begin position="259"/>
        <end position="268"/>
    </location>
</feature>
<dbReference type="Pfam" id="PF10384">
    <property type="entry name" value="Scm3"/>
    <property type="match status" value="1"/>
</dbReference>
<keyword evidence="3" id="KW-1185">Reference proteome</keyword>
<feature type="compositionally biased region" description="Low complexity" evidence="1">
    <location>
        <begin position="7"/>
        <end position="16"/>
    </location>
</feature>
<feature type="region of interest" description="Disordered" evidence="1">
    <location>
        <begin position="1"/>
        <end position="57"/>
    </location>
</feature>
<feature type="compositionally biased region" description="Low complexity" evidence="1">
    <location>
        <begin position="359"/>
        <end position="379"/>
    </location>
</feature>
<feature type="region of interest" description="Disordered" evidence="1">
    <location>
        <begin position="635"/>
        <end position="710"/>
    </location>
</feature>
<feature type="region of interest" description="Disordered" evidence="1">
    <location>
        <begin position="105"/>
        <end position="126"/>
    </location>
</feature>
<feature type="compositionally biased region" description="Basic residues" evidence="1">
    <location>
        <begin position="30"/>
        <end position="43"/>
    </location>
</feature>
<dbReference type="AlphaFoldDB" id="A0AAD6XG96"/>
<sequence>MRRSCLPTPRSTSRSFFPPPSRIVDEAPPRKRQRRSSTPRRSRASSSASPDDLKLEREASATRMVNVWANLAAKYSRLIDEDDIVDLVTVKDRGVLSAEISWKFPRSSDTEDVDESTGTDEDDEDDVDELDAFTRPEEVVAHLDWTAVQPVPPVREMDPADAKEDNLEHEDVDDMEAAVFPASPRVAVNDSDDELGTWGIVDESNTVSFTVENAEIITSSHSQSRSPSPIVTSSKPPNSPHSKKISKVHLAPTHLLTPPRSTLSSTDEFLTPVLASPPSSPPPSQSSSPTKPKSKVGLKRVDKVRTRSQSRARSQAAEESCPRLDLNDARRGRSARTRLTRSSAPKPREESARVDQTLRPSARRCQPSPSPSPQQQQQAQRRDKGRRGSVDKLGISDRKGKGKAIDVEPPVQDDHWAEESDDPLRLSSSPTRPGQGKLSHRSRMSRPEGDSRSTPEVEYTALPPSPVSLPQRPRKRRRKSSSDNEDLRPLDLHVHDTGGSSRPFEASSSKNMMRSSAVSKAAVELNYPDSEPGRTRHTPAPVPPYYPPPVFYPYPYAATDVHPAMPLPDPRAFIISQAIHQLSTLFTSPYSAQPLTPRHPSSSSTFGFSPYSHLPFHPHTPLHPFVFESNAGASTGTLPTSSLPASETSSSSPLCAHSGTAKPSLVPRSRSRGRHVSFKMDEDPPNDVVTVTRQRQRTDDSGSVSDAGSE</sequence>
<protein>
    <submittedName>
        <fullName evidence="2">Uncharacterized protein</fullName>
    </submittedName>
</protein>
<feature type="compositionally biased region" description="Basic and acidic residues" evidence="1">
    <location>
        <begin position="380"/>
        <end position="424"/>
    </location>
</feature>
<feature type="compositionally biased region" description="Basic and acidic residues" evidence="1">
    <location>
        <begin position="445"/>
        <end position="455"/>
    </location>
</feature>
<dbReference type="Proteomes" id="UP001218188">
    <property type="component" value="Unassembled WGS sequence"/>
</dbReference>
<feature type="compositionally biased region" description="Low complexity" evidence="1">
    <location>
        <begin position="219"/>
        <end position="236"/>
    </location>
</feature>
<evidence type="ECO:0000256" key="1">
    <source>
        <dbReference type="SAM" id="MobiDB-lite"/>
    </source>
</evidence>
<organism evidence="2 3">
    <name type="scientific">Mycena alexandri</name>
    <dbReference type="NCBI Taxonomy" id="1745969"/>
    <lineage>
        <taxon>Eukaryota</taxon>
        <taxon>Fungi</taxon>
        <taxon>Dikarya</taxon>
        <taxon>Basidiomycota</taxon>
        <taxon>Agaricomycotina</taxon>
        <taxon>Agaricomycetes</taxon>
        <taxon>Agaricomycetidae</taxon>
        <taxon>Agaricales</taxon>
        <taxon>Marasmiineae</taxon>
        <taxon>Mycenaceae</taxon>
        <taxon>Mycena</taxon>
    </lineage>
</organism>
<name>A0AAD6XG96_9AGAR</name>
<feature type="compositionally biased region" description="Low complexity" evidence="1">
    <location>
        <begin position="307"/>
        <end position="319"/>
    </location>
</feature>